<dbReference type="PANTHER" id="PTHR45339:SF1">
    <property type="entry name" value="HYBRID SIGNAL TRANSDUCTION HISTIDINE KINASE J"/>
    <property type="match status" value="1"/>
</dbReference>
<keyword evidence="8" id="KW-0547">Nucleotide-binding</keyword>
<dbReference type="Gene3D" id="1.20.120.160">
    <property type="entry name" value="HPT domain"/>
    <property type="match status" value="2"/>
</dbReference>
<evidence type="ECO:0000256" key="3">
    <source>
        <dbReference type="ARBA" id="ARBA00012438"/>
    </source>
</evidence>
<dbReference type="SMART" id="SM00387">
    <property type="entry name" value="HATPase_c"/>
    <property type="match status" value="1"/>
</dbReference>
<dbReference type="Gene3D" id="1.10.287.130">
    <property type="match status" value="1"/>
</dbReference>
<evidence type="ECO:0000313" key="24">
    <source>
        <dbReference type="Proteomes" id="UP000198104"/>
    </source>
</evidence>
<dbReference type="InterPro" id="IPR003661">
    <property type="entry name" value="HisK_dim/P_dom"/>
</dbReference>
<dbReference type="InterPro" id="IPR000014">
    <property type="entry name" value="PAS"/>
</dbReference>
<keyword evidence="5 17" id="KW-0597">Phosphoprotein</keyword>
<proteinExistence type="predicted"/>
<keyword evidence="11" id="KW-0902">Two-component regulatory system</keyword>
<feature type="domain" description="HPt" evidence="22">
    <location>
        <begin position="1181"/>
        <end position="1274"/>
    </location>
</feature>
<name>A0A254Q087_9BURK</name>
<dbReference type="RefSeq" id="WP_088527301.1">
    <property type="nucleotide sequence ID" value="NZ_NGUO01000008.1"/>
</dbReference>
<dbReference type="OrthoDB" id="9796305at2"/>
<keyword evidence="13" id="KW-0472">Membrane</keyword>
<dbReference type="InterPro" id="IPR000700">
    <property type="entry name" value="PAS-assoc_C"/>
</dbReference>
<dbReference type="PRINTS" id="PR00344">
    <property type="entry name" value="BCTRLSENSOR"/>
</dbReference>
<evidence type="ECO:0000256" key="1">
    <source>
        <dbReference type="ARBA" id="ARBA00000085"/>
    </source>
</evidence>
<evidence type="ECO:0000256" key="7">
    <source>
        <dbReference type="ARBA" id="ARBA00022729"/>
    </source>
</evidence>
<evidence type="ECO:0000259" key="21">
    <source>
        <dbReference type="PROSITE" id="PS50113"/>
    </source>
</evidence>
<dbReference type="Pfam" id="PF13426">
    <property type="entry name" value="PAS_9"/>
    <property type="match status" value="1"/>
</dbReference>
<feature type="domain" description="Response regulatory" evidence="19">
    <location>
        <begin position="1013"/>
        <end position="1129"/>
    </location>
</feature>
<dbReference type="SUPFAM" id="SSF47226">
    <property type="entry name" value="Histidine-containing phosphotransfer domain, HPT domain"/>
    <property type="match status" value="2"/>
</dbReference>
<dbReference type="SUPFAM" id="SSF47384">
    <property type="entry name" value="Homodimeric domain of signal transducing histidine kinase"/>
    <property type="match status" value="1"/>
</dbReference>
<dbReference type="NCBIfam" id="TIGR00229">
    <property type="entry name" value="sensory_box"/>
    <property type="match status" value="2"/>
</dbReference>
<keyword evidence="10" id="KW-1133">Transmembrane helix</keyword>
<evidence type="ECO:0000256" key="11">
    <source>
        <dbReference type="ARBA" id="ARBA00023012"/>
    </source>
</evidence>
<dbReference type="Pfam" id="PF01627">
    <property type="entry name" value="Hpt"/>
    <property type="match status" value="2"/>
</dbReference>
<dbReference type="SMART" id="SM00086">
    <property type="entry name" value="PAC"/>
    <property type="match status" value="3"/>
</dbReference>
<keyword evidence="6" id="KW-0812">Transmembrane</keyword>
<dbReference type="InterPro" id="IPR011006">
    <property type="entry name" value="CheY-like_superfamily"/>
</dbReference>
<evidence type="ECO:0000256" key="5">
    <source>
        <dbReference type="ARBA" id="ARBA00022553"/>
    </source>
</evidence>
<dbReference type="InterPro" id="IPR036890">
    <property type="entry name" value="HATPase_C_sf"/>
</dbReference>
<dbReference type="SUPFAM" id="SSF55874">
    <property type="entry name" value="ATPase domain of HSP90 chaperone/DNA topoisomerase II/histidine kinase"/>
    <property type="match status" value="1"/>
</dbReference>
<dbReference type="PROSITE" id="PS50109">
    <property type="entry name" value="HIS_KIN"/>
    <property type="match status" value="1"/>
</dbReference>
<feature type="modified residue" description="4-aspartylphosphate" evidence="17">
    <location>
        <position position="776"/>
    </location>
</feature>
<dbReference type="InterPro" id="IPR035965">
    <property type="entry name" value="PAS-like_dom_sf"/>
</dbReference>
<dbReference type="CDD" id="cd00130">
    <property type="entry name" value="PAS"/>
    <property type="match status" value="2"/>
</dbReference>
<dbReference type="FunFam" id="3.30.565.10:FF:000010">
    <property type="entry name" value="Sensor histidine kinase RcsC"/>
    <property type="match status" value="1"/>
</dbReference>
<dbReference type="Gene3D" id="3.30.565.10">
    <property type="entry name" value="Histidine kinase-like ATPase, C-terminal domain"/>
    <property type="match status" value="1"/>
</dbReference>
<feature type="modified residue" description="4-aspartylphosphate" evidence="17">
    <location>
        <position position="1062"/>
    </location>
</feature>
<feature type="domain" description="HPt" evidence="22">
    <location>
        <begin position="894"/>
        <end position="988"/>
    </location>
</feature>
<dbReference type="InterPro" id="IPR004358">
    <property type="entry name" value="Sig_transdc_His_kin-like_C"/>
</dbReference>
<dbReference type="AlphaFoldDB" id="A0A254Q087"/>
<dbReference type="GO" id="GO:0005524">
    <property type="term" value="F:ATP binding"/>
    <property type="evidence" value="ECO:0007669"/>
    <property type="project" value="UniProtKB-KW"/>
</dbReference>
<evidence type="ECO:0000259" key="22">
    <source>
        <dbReference type="PROSITE" id="PS50894"/>
    </source>
</evidence>
<evidence type="ECO:0000256" key="14">
    <source>
        <dbReference type="ARBA" id="ARBA00058004"/>
    </source>
</evidence>
<keyword evidence="12" id="KW-0843">Virulence</keyword>
<dbReference type="Gene3D" id="3.30.450.20">
    <property type="entry name" value="PAS domain"/>
    <property type="match status" value="3"/>
</dbReference>
<comment type="catalytic activity">
    <reaction evidence="1">
        <text>ATP + protein L-histidine = ADP + protein N-phospho-L-histidine.</text>
        <dbReference type="EC" id="2.7.13.3"/>
    </reaction>
</comment>
<keyword evidence="4" id="KW-1003">Cell membrane</keyword>
<dbReference type="GO" id="GO:0005886">
    <property type="term" value="C:plasma membrane"/>
    <property type="evidence" value="ECO:0007669"/>
    <property type="project" value="UniProtKB-SubCell"/>
</dbReference>
<dbReference type="InterPro" id="IPR001789">
    <property type="entry name" value="Sig_transdc_resp-reg_receiver"/>
</dbReference>
<dbReference type="CDD" id="cd17546">
    <property type="entry name" value="REC_hyHK_CKI1_RcsC-like"/>
    <property type="match status" value="2"/>
</dbReference>
<dbReference type="PROSITE" id="PS50112">
    <property type="entry name" value="PAS"/>
    <property type="match status" value="1"/>
</dbReference>
<dbReference type="SUPFAM" id="SSF52172">
    <property type="entry name" value="CheY-like"/>
    <property type="match status" value="2"/>
</dbReference>
<dbReference type="InterPro" id="IPR005467">
    <property type="entry name" value="His_kinase_dom"/>
</dbReference>
<dbReference type="Pfam" id="PF02518">
    <property type="entry name" value="HATPase_c"/>
    <property type="match status" value="1"/>
</dbReference>
<dbReference type="EMBL" id="NGUO01000008">
    <property type="protein sequence ID" value="OWS71898.1"/>
    <property type="molecule type" value="Genomic_DNA"/>
</dbReference>
<evidence type="ECO:0000256" key="10">
    <source>
        <dbReference type="ARBA" id="ARBA00022989"/>
    </source>
</evidence>
<evidence type="ECO:0000256" key="15">
    <source>
        <dbReference type="ARBA" id="ARBA00070152"/>
    </source>
</evidence>
<dbReference type="PANTHER" id="PTHR45339">
    <property type="entry name" value="HYBRID SIGNAL TRANSDUCTION HISTIDINE KINASE J"/>
    <property type="match status" value="1"/>
</dbReference>
<dbReference type="SMART" id="SM00091">
    <property type="entry name" value="PAS"/>
    <property type="match status" value="3"/>
</dbReference>
<evidence type="ECO:0000259" key="19">
    <source>
        <dbReference type="PROSITE" id="PS50110"/>
    </source>
</evidence>
<keyword evidence="7" id="KW-0732">Signal</keyword>
<evidence type="ECO:0000256" key="13">
    <source>
        <dbReference type="ARBA" id="ARBA00023136"/>
    </source>
</evidence>
<dbReference type="SUPFAM" id="SSF55785">
    <property type="entry name" value="PYP-like sensor domain (PAS domain)"/>
    <property type="match status" value="3"/>
</dbReference>
<keyword evidence="24" id="KW-1185">Reference proteome</keyword>
<evidence type="ECO:0000259" key="20">
    <source>
        <dbReference type="PROSITE" id="PS50112"/>
    </source>
</evidence>
<feature type="modified residue" description="Phosphohistidine" evidence="16">
    <location>
        <position position="1220"/>
    </location>
</feature>
<dbReference type="PROSITE" id="PS50894">
    <property type="entry name" value="HPT"/>
    <property type="match status" value="2"/>
</dbReference>
<dbReference type="Pfam" id="PF00072">
    <property type="entry name" value="Response_reg"/>
    <property type="match status" value="2"/>
</dbReference>
<dbReference type="EC" id="2.7.13.3" evidence="3"/>
<evidence type="ECO:0000313" key="23">
    <source>
        <dbReference type="EMBL" id="OWS71898.1"/>
    </source>
</evidence>
<evidence type="ECO:0000256" key="12">
    <source>
        <dbReference type="ARBA" id="ARBA00023026"/>
    </source>
</evidence>
<sequence length="1274" mass="141078">MPQDPINPNVSHQADSENTPLKQEKLKIPLGGLGFFGNYFQGFNFAQECVAKQASSELLSKSLTQYPAMGDHPPLSYQTVLESVGVGYGRTNVDGIWIEVSPFLCNMLGYTEEELLQLSYEDVTYPDDIDLHIEERNKLFSREINRMEVETRYISKFGSIVWINAFTSVVFGTDGQPLYRSHVIIDITERKLFQRALGESQTRINKVTQFAPGMAYQFQMFPDGSSCLPFASERIRDIYGVTPEQVKFDASSVYGMIHPEDIERMYISIQESAQSLSEWSEDFRVNHPEKGLLWLSGRSNPERMEDGSTLWHGFIHDVTKQKKIKLALLELVEEQSAILQSNLIGVVRMRNRVYQWANDYFIHLLGYESHEIIGSTGAHIFPDEGAFINFELGAASVIQSGNVYRTEVKLKTKSGNLLWFNVAGSLYGNDSNLTSWVFVDITTQKQTQLSMMEVQQAAEVANLAKSRFLAMMSHEIRTPMNGIIGLSTLALNHPVSKEVGDYLNKIESSSKALLGILNDVLDFSKIEACMLSVDSEPFSLSAMLQEVYGLFSASAQDKSIAYCLTVDEELPSGLIGDALRIKQVLINLLGNAVKFTPVGLVTVDVALVELSQSQATIRFAIKDTGIGMSPQDLERLLIPFSQADNSITRRFGGTGLGLTISSQLLALMDSRLVIESVSGKGSHFSFELTLPVVAYEPVQIQMQQRPRQAGTLGISLQAQGKALAGTKILVAEDNRINQQVVAEFLKLSGASVDIANNGIEALGLLAKNTYDAILMDVQMPQMGGLEATAQIRTKPEYQSLPIVGLSAGVTQEERNACLQSGMNDFLPKPVNPQDLVQTLSNWVNLPEEMRSAQVAAIIKPNPPLDPTFPHGLTPVNLVKLPGFDVKNALAMVGDESLVMQLLRMFYEDTQETAHELSQEIERGDYVAAQKRVHSLIGSAGILGAESLHTVAEIFDRNLKQGHFDRFAYDAFTAELESTRMALDLFSRAAIEQIQEEALPVSVKQNPRGLMGLYILLADDSHFAREALKEFLELSGAKVDLANNGIEALDLLSKNVYSAVLMDVQMPQMGGLEACKLIRQQAQFTHLPIIGLSAGVAEEEGVECKASGMNDFVPKRVNPQDLVQTLSNWVNLPEEMRSTQVAAITKPNPPLDHPTFPHGLTPVNLVKLPGFDVKNALAMVGDESLVMQLLRMFYEDTQETAHELSQEIERGDYVAAQKRVHSLKASAATLGATELRHIIDALERDLRIHNVYPVNYEQFLIILQKTRSVLANSFI</sequence>
<feature type="domain" description="PAS" evidence="20">
    <location>
        <begin position="77"/>
        <end position="143"/>
    </location>
</feature>
<dbReference type="CDD" id="cd16922">
    <property type="entry name" value="HATPase_EvgS-ArcB-TorS-like"/>
    <property type="match status" value="1"/>
</dbReference>
<feature type="modified residue" description="Phosphohistidine" evidence="16">
    <location>
        <position position="933"/>
    </location>
</feature>
<evidence type="ECO:0000256" key="17">
    <source>
        <dbReference type="PROSITE-ProRule" id="PRU00169"/>
    </source>
</evidence>
<comment type="function">
    <text evidence="14">Member of the two-component regulatory system BvgS/BvgA. Phosphorylates BvgA via a four-step phosphorelay in response to environmental signals.</text>
</comment>
<dbReference type="SMART" id="SM00448">
    <property type="entry name" value="REC"/>
    <property type="match status" value="2"/>
</dbReference>
<evidence type="ECO:0000256" key="6">
    <source>
        <dbReference type="ARBA" id="ARBA00022692"/>
    </source>
</evidence>
<evidence type="ECO:0000256" key="4">
    <source>
        <dbReference type="ARBA" id="ARBA00022475"/>
    </source>
</evidence>
<keyword evidence="9" id="KW-0067">ATP-binding</keyword>
<reference evidence="23 24" key="1">
    <citation type="submission" date="2017-05" db="EMBL/GenBank/DDBJ databases">
        <title>Polynucleobacter sp. MWH-K35W1 isolated from the permanently anoxic monimolimnion of a meromictic lake.</title>
        <authorList>
            <person name="Hahn M.W."/>
        </authorList>
    </citation>
    <scope>NUCLEOTIDE SEQUENCE [LARGE SCALE GENOMIC DNA]</scope>
    <source>
        <strain evidence="23 24">MWH-K35W1</strain>
    </source>
</reference>
<evidence type="ECO:0000256" key="9">
    <source>
        <dbReference type="ARBA" id="ARBA00022840"/>
    </source>
</evidence>
<dbReference type="InterPro" id="IPR003594">
    <property type="entry name" value="HATPase_dom"/>
</dbReference>
<protein>
    <recommendedName>
        <fullName evidence="15">Virulence sensor protein BvgS</fullName>
        <ecNumber evidence="3">2.7.13.3</ecNumber>
    </recommendedName>
</protein>
<evidence type="ECO:0000256" key="16">
    <source>
        <dbReference type="PROSITE-ProRule" id="PRU00110"/>
    </source>
</evidence>
<dbReference type="InterPro" id="IPR001610">
    <property type="entry name" value="PAC"/>
</dbReference>
<comment type="caution">
    <text evidence="23">The sequence shown here is derived from an EMBL/GenBank/DDBJ whole genome shotgun (WGS) entry which is preliminary data.</text>
</comment>
<dbReference type="PROSITE" id="PS50113">
    <property type="entry name" value="PAC"/>
    <property type="match status" value="1"/>
</dbReference>
<dbReference type="Proteomes" id="UP000198104">
    <property type="component" value="Unassembled WGS sequence"/>
</dbReference>
<dbReference type="GO" id="GO:0000155">
    <property type="term" value="F:phosphorelay sensor kinase activity"/>
    <property type="evidence" value="ECO:0007669"/>
    <property type="project" value="InterPro"/>
</dbReference>
<dbReference type="Gene3D" id="3.40.50.2300">
    <property type="match status" value="2"/>
</dbReference>
<dbReference type="InterPro" id="IPR013655">
    <property type="entry name" value="PAS_fold_3"/>
</dbReference>
<feature type="domain" description="PAC" evidence="21">
    <location>
        <begin position="147"/>
        <end position="199"/>
    </location>
</feature>
<dbReference type="InterPro" id="IPR008207">
    <property type="entry name" value="Sig_transdc_His_kin_Hpt_dom"/>
</dbReference>
<dbReference type="SMART" id="SM00388">
    <property type="entry name" value="HisKA"/>
    <property type="match status" value="1"/>
</dbReference>
<feature type="domain" description="Histidine kinase" evidence="18">
    <location>
        <begin position="471"/>
        <end position="692"/>
    </location>
</feature>
<gene>
    <name evidence="23" type="ORF">CBI30_05460</name>
</gene>
<organism evidence="23 24">
    <name type="scientific">Polynucleobacter aenigmaticus</name>
    <dbReference type="NCBI Taxonomy" id="1743164"/>
    <lineage>
        <taxon>Bacteria</taxon>
        <taxon>Pseudomonadati</taxon>
        <taxon>Pseudomonadota</taxon>
        <taxon>Betaproteobacteria</taxon>
        <taxon>Burkholderiales</taxon>
        <taxon>Burkholderiaceae</taxon>
        <taxon>Polynucleobacter</taxon>
    </lineage>
</organism>
<evidence type="ECO:0000256" key="8">
    <source>
        <dbReference type="ARBA" id="ARBA00022741"/>
    </source>
</evidence>
<evidence type="ECO:0000259" key="18">
    <source>
        <dbReference type="PROSITE" id="PS50109"/>
    </source>
</evidence>
<dbReference type="CDD" id="cd00082">
    <property type="entry name" value="HisKA"/>
    <property type="match status" value="1"/>
</dbReference>
<feature type="domain" description="Response regulatory" evidence="19">
    <location>
        <begin position="727"/>
        <end position="843"/>
    </location>
</feature>
<dbReference type="InterPro" id="IPR036097">
    <property type="entry name" value="HisK_dim/P_sf"/>
</dbReference>
<dbReference type="Pfam" id="PF00512">
    <property type="entry name" value="HisKA"/>
    <property type="match status" value="1"/>
</dbReference>
<comment type="subcellular location">
    <subcellularLocation>
        <location evidence="2">Cell membrane</location>
        <topology evidence="2">Multi-pass membrane protein</topology>
    </subcellularLocation>
</comment>
<dbReference type="Pfam" id="PF08447">
    <property type="entry name" value="PAS_3"/>
    <property type="match status" value="2"/>
</dbReference>
<dbReference type="PROSITE" id="PS50110">
    <property type="entry name" value="RESPONSE_REGULATORY"/>
    <property type="match status" value="2"/>
</dbReference>
<dbReference type="InterPro" id="IPR036641">
    <property type="entry name" value="HPT_dom_sf"/>
</dbReference>
<evidence type="ECO:0000256" key="2">
    <source>
        <dbReference type="ARBA" id="ARBA00004651"/>
    </source>
</evidence>
<accession>A0A254Q087</accession>